<dbReference type="GO" id="GO:0046872">
    <property type="term" value="F:metal ion binding"/>
    <property type="evidence" value="ECO:0007669"/>
    <property type="project" value="UniProtKB-KW"/>
</dbReference>
<keyword evidence="4 6" id="KW-0862">Zinc</keyword>
<evidence type="ECO:0000256" key="3">
    <source>
        <dbReference type="ARBA" id="ARBA00022801"/>
    </source>
</evidence>
<dbReference type="STRING" id="1703779.AMJ83_00515"/>
<comment type="cofactor">
    <cofactor evidence="6">
        <name>Zn(2+)</name>
        <dbReference type="ChEBI" id="CHEBI:29105"/>
    </cofactor>
    <text evidence="6">Binds 1 zinc ion per subunit.</text>
</comment>
<name>A0A0S8FW38_UNCW3</name>
<reference evidence="8 9" key="1">
    <citation type="journal article" date="2015" name="Microbiome">
        <title>Genomic resolution of linkages in carbon, nitrogen, and sulfur cycling among widespread estuary sediment bacteria.</title>
        <authorList>
            <person name="Baker B.J."/>
            <person name="Lazar C.S."/>
            <person name="Teske A.P."/>
            <person name="Dick G.J."/>
        </authorList>
    </citation>
    <scope>NUCLEOTIDE SEQUENCE [LARGE SCALE GENOMIC DNA]</scope>
    <source>
        <strain evidence="8">SM23_42</strain>
    </source>
</reference>
<feature type="domain" description="Peptidase M48" evidence="7">
    <location>
        <begin position="50"/>
        <end position="224"/>
    </location>
</feature>
<accession>A0A0S8FW38</accession>
<dbReference type="PANTHER" id="PTHR22726:SF1">
    <property type="entry name" value="METALLOENDOPEPTIDASE OMA1, MITOCHONDRIAL"/>
    <property type="match status" value="1"/>
</dbReference>
<evidence type="ECO:0000256" key="2">
    <source>
        <dbReference type="ARBA" id="ARBA00022723"/>
    </source>
</evidence>
<evidence type="ECO:0000256" key="1">
    <source>
        <dbReference type="ARBA" id="ARBA00022670"/>
    </source>
</evidence>
<dbReference type="Pfam" id="PF01435">
    <property type="entry name" value="Peptidase_M48"/>
    <property type="match status" value="1"/>
</dbReference>
<dbReference type="GO" id="GO:0051603">
    <property type="term" value="P:proteolysis involved in protein catabolic process"/>
    <property type="evidence" value="ECO:0007669"/>
    <property type="project" value="TreeGrafter"/>
</dbReference>
<organism evidence="8 9">
    <name type="scientific">candidate division WOR_3 bacterium SM23_42</name>
    <dbReference type="NCBI Taxonomy" id="1703779"/>
    <lineage>
        <taxon>Bacteria</taxon>
        <taxon>Bacteria division WOR-3</taxon>
    </lineage>
</organism>
<evidence type="ECO:0000256" key="4">
    <source>
        <dbReference type="ARBA" id="ARBA00022833"/>
    </source>
</evidence>
<sequence>MLLALILSCVTTGPGGKKSLVLIPTETEVEIGKEVVKDVESKERVLNNAQVQRYVTNVGRKIANVCDRRDVKYSFKVLDSEEINAFACPGGYIYIYKGLMKQMDNEAQLAAVLAHEVGHVVARHSAKRIQAVYGYSIAMEVALGDKMSATARQLVDAATGLILLGYGRENEYEADNYGILYAKNAGYNPKGMIQIFQKFKQMEGKPPSTFEKLLMSHPPASDRIGNGNKQIQKVGGTNLPYNESEYATIKAQL</sequence>
<dbReference type="Gene3D" id="3.30.2010.10">
    <property type="entry name" value="Metalloproteases ('zincins'), catalytic domain"/>
    <property type="match status" value="1"/>
</dbReference>
<gene>
    <name evidence="8" type="ORF">AMJ83_00515</name>
</gene>
<keyword evidence="2" id="KW-0479">Metal-binding</keyword>
<dbReference type="Proteomes" id="UP000051373">
    <property type="component" value="Unassembled WGS sequence"/>
</dbReference>
<comment type="similarity">
    <text evidence="6">Belongs to the peptidase M48 family.</text>
</comment>
<keyword evidence="5 6" id="KW-0482">Metalloprotease</keyword>
<dbReference type="EMBL" id="LJUJ01000001">
    <property type="protein sequence ID" value="KPK64887.1"/>
    <property type="molecule type" value="Genomic_DNA"/>
</dbReference>
<dbReference type="GO" id="GO:0016020">
    <property type="term" value="C:membrane"/>
    <property type="evidence" value="ECO:0007669"/>
    <property type="project" value="TreeGrafter"/>
</dbReference>
<protein>
    <recommendedName>
        <fullName evidence="7">Peptidase M48 domain-containing protein</fullName>
    </recommendedName>
</protein>
<evidence type="ECO:0000259" key="7">
    <source>
        <dbReference type="Pfam" id="PF01435"/>
    </source>
</evidence>
<comment type="caution">
    <text evidence="8">The sequence shown here is derived from an EMBL/GenBank/DDBJ whole genome shotgun (WGS) entry which is preliminary data.</text>
</comment>
<keyword evidence="3 6" id="KW-0378">Hydrolase</keyword>
<evidence type="ECO:0000256" key="6">
    <source>
        <dbReference type="RuleBase" id="RU003983"/>
    </source>
</evidence>
<evidence type="ECO:0000313" key="9">
    <source>
        <dbReference type="Proteomes" id="UP000051373"/>
    </source>
</evidence>
<dbReference type="InterPro" id="IPR051156">
    <property type="entry name" value="Mito/Outer_Membr_Metalloprot"/>
</dbReference>
<dbReference type="CDD" id="cd07333">
    <property type="entry name" value="M48C_bepA_like"/>
    <property type="match status" value="1"/>
</dbReference>
<dbReference type="GO" id="GO:0004222">
    <property type="term" value="F:metalloendopeptidase activity"/>
    <property type="evidence" value="ECO:0007669"/>
    <property type="project" value="InterPro"/>
</dbReference>
<evidence type="ECO:0000313" key="8">
    <source>
        <dbReference type="EMBL" id="KPK64887.1"/>
    </source>
</evidence>
<evidence type="ECO:0000256" key="5">
    <source>
        <dbReference type="ARBA" id="ARBA00023049"/>
    </source>
</evidence>
<proteinExistence type="inferred from homology"/>
<dbReference type="AlphaFoldDB" id="A0A0S8FW38"/>
<dbReference type="InterPro" id="IPR001915">
    <property type="entry name" value="Peptidase_M48"/>
</dbReference>
<keyword evidence="1 6" id="KW-0645">Protease</keyword>
<dbReference type="PANTHER" id="PTHR22726">
    <property type="entry name" value="METALLOENDOPEPTIDASE OMA1"/>
    <property type="match status" value="1"/>
</dbReference>